<evidence type="ECO:0000256" key="1">
    <source>
        <dbReference type="ARBA" id="ARBA00004370"/>
    </source>
</evidence>
<dbReference type="Pfam" id="PF00122">
    <property type="entry name" value="E1-E2_ATPase"/>
    <property type="match status" value="1"/>
</dbReference>
<feature type="domain" description="P-type ATPase A" evidence="9">
    <location>
        <begin position="96"/>
        <end position="193"/>
    </location>
</feature>
<proteinExistence type="predicted"/>
<keyword evidence="2 8" id="KW-0812">Transmembrane</keyword>
<evidence type="ECO:0000256" key="3">
    <source>
        <dbReference type="ARBA" id="ARBA00022723"/>
    </source>
</evidence>
<feature type="transmembrane region" description="Helical" evidence="8">
    <location>
        <begin position="894"/>
        <end position="911"/>
    </location>
</feature>
<keyword evidence="12" id="KW-1185">Reference proteome</keyword>
<evidence type="ECO:0000259" key="10">
    <source>
        <dbReference type="Pfam" id="PF00689"/>
    </source>
</evidence>
<comment type="subcellular location">
    <subcellularLocation>
        <location evidence="1">Membrane</location>
    </subcellularLocation>
</comment>
<dbReference type="SUPFAM" id="SSF56784">
    <property type="entry name" value="HAD-like"/>
    <property type="match status" value="1"/>
</dbReference>
<dbReference type="InterPro" id="IPR023214">
    <property type="entry name" value="HAD_sf"/>
</dbReference>
<dbReference type="Pfam" id="PF00689">
    <property type="entry name" value="Cation_ATPase_C"/>
    <property type="match status" value="1"/>
</dbReference>
<evidence type="ECO:0000256" key="6">
    <source>
        <dbReference type="ARBA" id="ARBA00022989"/>
    </source>
</evidence>
<feature type="transmembrane region" description="Helical" evidence="8">
    <location>
        <begin position="801"/>
        <end position="818"/>
    </location>
</feature>
<evidence type="ECO:0000256" key="5">
    <source>
        <dbReference type="ARBA" id="ARBA00022842"/>
    </source>
</evidence>
<sequence length="916" mass="102597">MQSAASSSLVAEGEALQQQETLLVEGLAKMVKERSFDRLARFGGVRKVAEILGTDWDNGIRGSPAELLRRTNQYGANRYISWKYIQKLRSMSFDNIQAQVVRDGLPLHVPISSLVVGDIVFLEAGKQIPADGLFLDGYCLKVDESIMRAGERDIEIVERKRPFLLSGSLVTHGCGRMLVIAVGINTTWEDFISTTRVSHRCLHERRTPMEQLKYTFATTFFWFVLLLCFYCTILLGICSYIPEYNQKIMSTVKVNKSKFGIEMDDVVPDAPDAQDIALMFPFMSFLLIFGVKIPLILASYKKQLMAGHVMVRNLYASERMKSVETIYTKKTGMITSNEMKVKEFLLGREASESDQIFLETISSYVLQLLHQGICLNTAATVLNQATLLTPEIFGSPTEKAILSWGIFGLGIDMNKLKQDCDVVRVAAFQPELRDSWILTRMKNESSTMHFHLKGGAEIVLAKSSSYYHRDGSINAIEEVDRRHFEGMIENMAAKGLRCIALAHKRILGGSHGQHNSPPLEDGGLTLLGVIGLENPCRTDAIMAVRSCKDAGVNVKMITGDNLFTARAIAIECGILEAHEVSEDEAVIEGVKFRDYSPEERLEKIDKIKVLARSSALDRLLMVQCLKKKGEVVAFIGNSMYDVPALYEADVGISEAIQSTQVVKEHSDIIILDNSFSCVVRAIKYGWCISNNIQKLPQCYLSVLVAELIMSWVGDHSSREFPFINFHLFWLILIGNAVMPLALTTGQPINADLMENISLNSFEVPKRGEMGKIFILRTLYQIAVILVLHYKGKFILSLNENVTYTFSFNTLILFLIFHMSDASKLEKNILAWMHKNKPSLCIAAITLVVQALMVEFLYKYFDYERLNLKQWAACLGLAAISSLIDRLAKSFNPKICAVCVGMCMAAAVYYVGRKTDP</sequence>
<feature type="transmembrane region" description="Helical" evidence="8">
    <location>
        <begin position="839"/>
        <end position="857"/>
    </location>
</feature>
<keyword evidence="3" id="KW-0479">Metal-binding</keyword>
<dbReference type="InterPro" id="IPR008250">
    <property type="entry name" value="ATPase_P-typ_transduc_dom_A_sf"/>
</dbReference>
<dbReference type="PANTHER" id="PTHR24093">
    <property type="entry name" value="CATION TRANSPORTING ATPASE"/>
    <property type="match status" value="1"/>
</dbReference>
<dbReference type="GO" id="GO:0005388">
    <property type="term" value="F:P-type calcium transporter activity"/>
    <property type="evidence" value="ECO:0007669"/>
    <property type="project" value="TreeGrafter"/>
</dbReference>
<dbReference type="Gene3D" id="3.40.1110.10">
    <property type="entry name" value="Calcium-transporting ATPase, cytoplasmic domain N"/>
    <property type="match status" value="1"/>
</dbReference>
<dbReference type="PRINTS" id="PR00120">
    <property type="entry name" value="HATPASE"/>
</dbReference>
<dbReference type="PRINTS" id="PR00119">
    <property type="entry name" value="CATATPASE"/>
</dbReference>
<dbReference type="InterPro" id="IPR001757">
    <property type="entry name" value="P_typ_ATPase"/>
</dbReference>
<dbReference type="InterPro" id="IPR036412">
    <property type="entry name" value="HAD-like_sf"/>
</dbReference>
<dbReference type="GO" id="GO:0005886">
    <property type="term" value="C:plasma membrane"/>
    <property type="evidence" value="ECO:0007669"/>
    <property type="project" value="TreeGrafter"/>
</dbReference>
<dbReference type="InterPro" id="IPR006068">
    <property type="entry name" value="ATPase_P-typ_cation-transptr_C"/>
</dbReference>
<dbReference type="Pfam" id="PF13246">
    <property type="entry name" value="Cation_ATPase"/>
    <property type="match status" value="1"/>
</dbReference>
<dbReference type="SUPFAM" id="SSF81653">
    <property type="entry name" value="Calcium ATPase, transduction domain A"/>
    <property type="match status" value="1"/>
</dbReference>
<evidence type="ECO:0008006" key="13">
    <source>
        <dbReference type="Google" id="ProtNLM"/>
    </source>
</evidence>
<reference evidence="11 12" key="1">
    <citation type="submission" date="2023-12" db="EMBL/GenBank/DDBJ databases">
        <title>A high-quality genome assembly for Dillenia turbinata (Dilleniales).</title>
        <authorList>
            <person name="Chanderbali A."/>
        </authorList>
    </citation>
    <scope>NUCLEOTIDE SEQUENCE [LARGE SCALE GENOMIC DNA]</scope>
    <source>
        <strain evidence="11">LSX21</strain>
        <tissue evidence="11">Leaf</tissue>
    </source>
</reference>
<name>A0AAN8UH05_9MAGN</name>
<dbReference type="Gene3D" id="1.20.1110.10">
    <property type="entry name" value="Calcium-transporting ATPase, transmembrane domain"/>
    <property type="match status" value="1"/>
</dbReference>
<feature type="transmembrane region" description="Helical" evidence="8">
    <location>
        <begin position="725"/>
        <end position="743"/>
    </location>
</feature>
<evidence type="ECO:0000313" key="12">
    <source>
        <dbReference type="Proteomes" id="UP001370490"/>
    </source>
</evidence>
<organism evidence="11 12">
    <name type="scientific">Dillenia turbinata</name>
    <dbReference type="NCBI Taxonomy" id="194707"/>
    <lineage>
        <taxon>Eukaryota</taxon>
        <taxon>Viridiplantae</taxon>
        <taxon>Streptophyta</taxon>
        <taxon>Embryophyta</taxon>
        <taxon>Tracheophyta</taxon>
        <taxon>Spermatophyta</taxon>
        <taxon>Magnoliopsida</taxon>
        <taxon>eudicotyledons</taxon>
        <taxon>Gunneridae</taxon>
        <taxon>Pentapetalae</taxon>
        <taxon>Dilleniales</taxon>
        <taxon>Dilleniaceae</taxon>
        <taxon>Dillenia</taxon>
    </lineage>
</organism>
<dbReference type="AlphaFoldDB" id="A0AAN8UH05"/>
<feature type="domain" description="Cation-transporting P-type ATPase C-terminal" evidence="10">
    <location>
        <begin position="720"/>
        <end position="889"/>
    </location>
</feature>
<keyword evidence="5" id="KW-0460">Magnesium</keyword>
<dbReference type="Proteomes" id="UP001370490">
    <property type="component" value="Unassembled WGS sequence"/>
</dbReference>
<dbReference type="PANTHER" id="PTHR24093:SF509">
    <property type="entry name" value="CALCIUM-TRANSPORTING ATPASE"/>
    <property type="match status" value="1"/>
</dbReference>
<keyword evidence="4" id="KW-0106">Calcium</keyword>
<dbReference type="SUPFAM" id="SSF81660">
    <property type="entry name" value="Metal cation-transporting ATPase, ATP-binding domain N"/>
    <property type="match status" value="1"/>
</dbReference>
<evidence type="ECO:0000256" key="2">
    <source>
        <dbReference type="ARBA" id="ARBA00022692"/>
    </source>
</evidence>
<keyword evidence="6 8" id="KW-1133">Transmembrane helix</keyword>
<dbReference type="InterPro" id="IPR059000">
    <property type="entry name" value="ATPase_P-type_domA"/>
</dbReference>
<evidence type="ECO:0000259" key="9">
    <source>
        <dbReference type="Pfam" id="PF00122"/>
    </source>
</evidence>
<dbReference type="SUPFAM" id="SSF81665">
    <property type="entry name" value="Calcium ATPase, transmembrane domain M"/>
    <property type="match status" value="1"/>
</dbReference>
<dbReference type="EMBL" id="JBAMMX010000025">
    <property type="protein sequence ID" value="KAK6915425.1"/>
    <property type="molecule type" value="Genomic_DNA"/>
</dbReference>
<dbReference type="GO" id="GO:0005524">
    <property type="term" value="F:ATP binding"/>
    <property type="evidence" value="ECO:0007669"/>
    <property type="project" value="InterPro"/>
</dbReference>
<protein>
    <recommendedName>
        <fullName evidence="13">Cation-transporting P-type ATPase C-terminal domain-containing protein</fullName>
    </recommendedName>
</protein>
<evidence type="ECO:0000256" key="7">
    <source>
        <dbReference type="ARBA" id="ARBA00023136"/>
    </source>
</evidence>
<evidence type="ECO:0000313" key="11">
    <source>
        <dbReference type="EMBL" id="KAK6915425.1"/>
    </source>
</evidence>
<dbReference type="Gene3D" id="2.70.150.10">
    <property type="entry name" value="Calcium-transporting ATPase, cytoplasmic transduction domain A"/>
    <property type="match status" value="1"/>
</dbReference>
<feature type="transmembrane region" description="Helical" evidence="8">
    <location>
        <begin position="773"/>
        <end position="789"/>
    </location>
</feature>
<evidence type="ECO:0000256" key="8">
    <source>
        <dbReference type="SAM" id="Phobius"/>
    </source>
</evidence>
<dbReference type="InterPro" id="IPR023299">
    <property type="entry name" value="ATPase_P-typ_cyto_dom_N"/>
</dbReference>
<gene>
    <name evidence="11" type="ORF">RJ641_020542</name>
</gene>
<dbReference type="InterPro" id="IPR023298">
    <property type="entry name" value="ATPase_P-typ_TM_dom_sf"/>
</dbReference>
<comment type="caution">
    <text evidence="11">The sequence shown here is derived from an EMBL/GenBank/DDBJ whole genome shotgun (WGS) entry which is preliminary data.</text>
</comment>
<feature type="transmembrane region" description="Helical" evidence="8">
    <location>
        <begin position="276"/>
        <end position="300"/>
    </location>
</feature>
<dbReference type="Gene3D" id="3.40.50.1000">
    <property type="entry name" value="HAD superfamily/HAD-like"/>
    <property type="match status" value="1"/>
</dbReference>
<dbReference type="GO" id="GO:0016887">
    <property type="term" value="F:ATP hydrolysis activity"/>
    <property type="evidence" value="ECO:0007669"/>
    <property type="project" value="InterPro"/>
</dbReference>
<evidence type="ECO:0000256" key="4">
    <source>
        <dbReference type="ARBA" id="ARBA00022837"/>
    </source>
</evidence>
<feature type="transmembrane region" description="Helical" evidence="8">
    <location>
        <begin position="214"/>
        <end position="242"/>
    </location>
</feature>
<accession>A0AAN8UH05</accession>
<keyword evidence="7 8" id="KW-0472">Membrane</keyword>
<dbReference type="GO" id="GO:0046872">
    <property type="term" value="F:metal ion binding"/>
    <property type="evidence" value="ECO:0007669"/>
    <property type="project" value="UniProtKB-KW"/>
</dbReference>